<accession>A0AA88XP57</accession>
<comment type="caution">
    <text evidence="8">The sequence shown here is derived from an EMBL/GenBank/DDBJ whole genome shotgun (WGS) entry which is preliminary data.</text>
</comment>
<feature type="region of interest" description="Disordered" evidence="6">
    <location>
        <begin position="26"/>
        <end position="55"/>
    </location>
</feature>
<keyword evidence="5 7" id="KW-0472">Membrane</keyword>
<reference evidence="8" key="1">
    <citation type="submission" date="2019-08" db="EMBL/GenBank/DDBJ databases">
        <title>The improved chromosome-level genome for the pearl oyster Pinctada fucata martensii using PacBio sequencing and Hi-C.</title>
        <authorList>
            <person name="Zheng Z."/>
        </authorList>
    </citation>
    <scope>NUCLEOTIDE SEQUENCE</scope>
    <source>
        <strain evidence="8">ZZ-2019</strain>
        <tissue evidence="8">Adductor muscle</tissue>
    </source>
</reference>
<dbReference type="PANTHER" id="PTHR14948">
    <property type="entry name" value="NG5"/>
    <property type="match status" value="1"/>
</dbReference>
<dbReference type="InterPro" id="IPR007593">
    <property type="entry name" value="CD225/Dispanin_fam"/>
</dbReference>
<comment type="subcellular location">
    <subcellularLocation>
        <location evidence="1">Membrane</location>
    </subcellularLocation>
</comment>
<gene>
    <name evidence="8" type="ORF">FSP39_012640</name>
</gene>
<dbReference type="GO" id="GO:0016020">
    <property type="term" value="C:membrane"/>
    <property type="evidence" value="ECO:0007669"/>
    <property type="project" value="UniProtKB-SubCell"/>
</dbReference>
<evidence type="ECO:0000256" key="3">
    <source>
        <dbReference type="ARBA" id="ARBA00022692"/>
    </source>
</evidence>
<dbReference type="AlphaFoldDB" id="A0AA88XP57"/>
<evidence type="ECO:0000256" key="5">
    <source>
        <dbReference type="ARBA" id="ARBA00023136"/>
    </source>
</evidence>
<evidence type="ECO:0000256" key="6">
    <source>
        <dbReference type="SAM" id="MobiDB-lite"/>
    </source>
</evidence>
<sequence>MNVLKESSSYLDGEGSYRAYSAGYDQPGDPPAYTGPPAGQPYVYPPSPAPAPQQMSTTNVIASQPQIIMARPRQTDWTVPAILATIFCFFPTGICAIIAAVMARSAYDAGDYEGERSGTAWARGLTLTSIAIGTLGVILIIVLYVVLVANTVNTIENTGY</sequence>
<dbReference type="InterPro" id="IPR051423">
    <property type="entry name" value="CD225/Dispanin"/>
</dbReference>
<keyword evidence="3 7" id="KW-0812">Transmembrane</keyword>
<organism evidence="8 9">
    <name type="scientific">Pinctada imbricata</name>
    <name type="common">Atlantic pearl-oyster</name>
    <name type="synonym">Pinctada martensii</name>
    <dbReference type="NCBI Taxonomy" id="66713"/>
    <lineage>
        <taxon>Eukaryota</taxon>
        <taxon>Metazoa</taxon>
        <taxon>Spiralia</taxon>
        <taxon>Lophotrochozoa</taxon>
        <taxon>Mollusca</taxon>
        <taxon>Bivalvia</taxon>
        <taxon>Autobranchia</taxon>
        <taxon>Pteriomorphia</taxon>
        <taxon>Pterioida</taxon>
        <taxon>Pterioidea</taxon>
        <taxon>Pteriidae</taxon>
        <taxon>Pinctada</taxon>
    </lineage>
</organism>
<evidence type="ECO:0000313" key="9">
    <source>
        <dbReference type="Proteomes" id="UP001186944"/>
    </source>
</evidence>
<feature type="transmembrane region" description="Helical" evidence="7">
    <location>
        <begin position="81"/>
        <end position="103"/>
    </location>
</feature>
<dbReference type="EMBL" id="VSWD01000011">
    <property type="protein sequence ID" value="KAK3087939.1"/>
    <property type="molecule type" value="Genomic_DNA"/>
</dbReference>
<comment type="similarity">
    <text evidence="2">Belongs to the CD225/Dispanin family.</text>
</comment>
<protein>
    <submittedName>
        <fullName evidence="8">Uncharacterized protein</fullName>
    </submittedName>
</protein>
<evidence type="ECO:0000256" key="2">
    <source>
        <dbReference type="ARBA" id="ARBA00006843"/>
    </source>
</evidence>
<dbReference type="Pfam" id="PF04505">
    <property type="entry name" value="CD225"/>
    <property type="match status" value="1"/>
</dbReference>
<evidence type="ECO:0000256" key="7">
    <source>
        <dbReference type="SAM" id="Phobius"/>
    </source>
</evidence>
<dbReference type="Proteomes" id="UP001186944">
    <property type="component" value="Unassembled WGS sequence"/>
</dbReference>
<proteinExistence type="inferred from homology"/>
<evidence type="ECO:0000256" key="1">
    <source>
        <dbReference type="ARBA" id="ARBA00004370"/>
    </source>
</evidence>
<name>A0AA88XP57_PINIB</name>
<evidence type="ECO:0000313" key="8">
    <source>
        <dbReference type="EMBL" id="KAK3087939.1"/>
    </source>
</evidence>
<evidence type="ECO:0000256" key="4">
    <source>
        <dbReference type="ARBA" id="ARBA00022989"/>
    </source>
</evidence>
<keyword evidence="4 7" id="KW-1133">Transmembrane helix</keyword>
<keyword evidence="9" id="KW-1185">Reference proteome</keyword>
<dbReference type="PANTHER" id="PTHR14948:SF25">
    <property type="entry name" value="DUF4190 DOMAIN-CONTAINING PROTEIN"/>
    <property type="match status" value="1"/>
</dbReference>
<feature type="transmembrane region" description="Helical" evidence="7">
    <location>
        <begin position="124"/>
        <end position="147"/>
    </location>
</feature>